<dbReference type="SUPFAM" id="SSF51735">
    <property type="entry name" value="NAD(P)-binding Rossmann-fold domains"/>
    <property type="match status" value="1"/>
</dbReference>
<dbReference type="PANTHER" id="PTHR42901">
    <property type="entry name" value="ALCOHOL DEHYDROGENASE"/>
    <property type="match status" value="1"/>
</dbReference>
<gene>
    <name evidence="5" type="ORF">GCM10010873_04550</name>
</gene>
<dbReference type="Gene3D" id="3.40.50.720">
    <property type="entry name" value="NAD(P)-binding Rossmann-like Domain"/>
    <property type="match status" value="1"/>
</dbReference>
<protein>
    <submittedName>
        <fullName evidence="5">Oxidoreductase</fullName>
    </submittedName>
</protein>
<dbReference type="InterPro" id="IPR002347">
    <property type="entry name" value="SDR_fam"/>
</dbReference>
<dbReference type="PANTHER" id="PTHR42901:SF1">
    <property type="entry name" value="ALCOHOL DEHYDROGENASE"/>
    <property type="match status" value="1"/>
</dbReference>
<dbReference type="Proteomes" id="UP001157355">
    <property type="component" value="Unassembled WGS sequence"/>
</dbReference>
<dbReference type="SMART" id="SM00822">
    <property type="entry name" value="PKS_KR"/>
    <property type="match status" value="1"/>
</dbReference>
<evidence type="ECO:0000256" key="3">
    <source>
        <dbReference type="RuleBase" id="RU000363"/>
    </source>
</evidence>
<dbReference type="PRINTS" id="PR00081">
    <property type="entry name" value="GDHRDH"/>
</dbReference>
<comment type="similarity">
    <text evidence="1 3">Belongs to the short-chain dehydrogenases/reductases (SDR) family.</text>
</comment>
<dbReference type="InterPro" id="IPR036291">
    <property type="entry name" value="NAD(P)-bd_dom_sf"/>
</dbReference>
<feature type="domain" description="Ketoreductase" evidence="4">
    <location>
        <begin position="19"/>
        <end position="193"/>
    </location>
</feature>
<dbReference type="InterPro" id="IPR057326">
    <property type="entry name" value="KR_dom"/>
</dbReference>
<dbReference type="AlphaFoldDB" id="A0AA37TVL5"/>
<evidence type="ECO:0000313" key="5">
    <source>
        <dbReference type="EMBL" id="GLS85482.1"/>
    </source>
</evidence>
<comment type="caution">
    <text evidence="5">The sequence shown here is derived from an EMBL/GenBank/DDBJ whole genome shotgun (WGS) entry which is preliminary data.</text>
</comment>
<dbReference type="Pfam" id="PF00106">
    <property type="entry name" value="adh_short"/>
    <property type="match status" value="1"/>
</dbReference>
<dbReference type="PROSITE" id="PS00061">
    <property type="entry name" value="ADH_SHORT"/>
    <property type="match status" value="1"/>
</dbReference>
<evidence type="ECO:0000256" key="1">
    <source>
        <dbReference type="ARBA" id="ARBA00006484"/>
    </source>
</evidence>
<reference evidence="5 6" key="1">
    <citation type="journal article" date="2014" name="Int. J. Syst. Evol. Microbiol.">
        <title>Complete genome sequence of Corynebacterium casei LMG S-19264T (=DSM 44701T), isolated from a smear-ripened cheese.</title>
        <authorList>
            <consortium name="US DOE Joint Genome Institute (JGI-PGF)"/>
            <person name="Walter F."/>
            <person name="Albersmeier A."/>
            <person name="Kalinowski J."/>
            <person name="Ruckert C."/>
        </authorList>
    </citation>
    <scope>NUCLEOTIDE SEQUENCE [LARGE SCALE GENOMIC DNA]</scope>
    <source>
        <strain evidence="5 6">NBRC 111766</strain>
    </source>
</reference>
<dbReference type="InterPro" id="IPR020904">
    <property type="entry name" value="Sc_DH/Rdtase_CS"/>
</dbReference>
<evidence type="ECO:0000256" key="2">
    <source>
        <dbReference type="ARBA" id="ARBA00023002"/>
    </source>
</evidence>
<name>A0AA37TVL5_9RHOB</name>
<evidence type="ECO:0000259" key="4">
    <source>
        <dbReference type="SMART" id="SM00822"/>
    </source>
</evidence>
<dbReference type="PRINTS" id="PR00080">
    <property type="entry name" value="SDRFAMILY"/>
</dbReference>
<organism evidence="5 6">
    <name type="scientific">Cypionkella aquatica</name>
    <dbReference type="NCBI Taxonomy" id="1756042"/>
    <lineage>
        <taxon>Bacteria</taxon>
        <taxon>Pseudomonadati</taxon>
        <taxon>Pseudomonadota</taxon>
        <taxon>Alphaproteobacteria</taxon>
        <taxon>Rhodobacterales</taxon>
        <taxon>Paracoccaceae</taxon>
        <taxon>Cypionkella</taxon>
    </lineage>
</organism>
<dbReference type="EMBL" id="BSPP01000002">
    <property type="protein sequence ID" value="GLS85482.1"/>
    <property type="molecule type" value="Genomic_DNA"/>
</dbReference>
<dbReference type="PIRSF" id="PIRSF000126">
    <property type="entry name" value="11-beta-HSD1"/>
    <property type="match status" value="1"/>
</dbReference>
<evidence type="ECO:0000313" key="6">
    <source>
        <dbReference type="Proteomes" id="UP001157355"/>
    </source>
</evidence>
<dbReference type="GO" id="GO:0016491">
    <property type="term" value="F:oxidoreductase activity"/>
    <property type="evidence" value="ECO:0007669"/>
    <property type="project" value="UniProtKB-KW"/>
</dbReference>
<dbReference type="RefSeq" id="WP_284323695.1">
    <property type="nucleotide sequence ID" value="NZ_BSPP01000002.1"/>
</dbReference>
<sequence length="278" mass="27962">MSVLNSATSTGPKPASPLGTVVITGASAGIGKAYADRFARRGYDLILIARRGDLLAAIAKDLSARYGVSVSGVPADLGNIADITRVADLIAADARISVLINNAGASTSGPVVAISTASVAAMLDVNITALVHLSRAALLAFKTRDAGTLINVGSILGFKALPNSAIYSASKAFVTMFTRSLQDEVAGSSVKVQLLSPAATATDIWELSGVPLSALDPATVMRVDDLVDAAMAGLDLGEAVTLPSVAAPADLLAAFDAASLGLLGSAQTSAPAARYAVK</sequence>
<keyword evidence="6" id="KW-1185">Reference proteome</keyword>
<proteinExistence type="inferred from homology"/>
<accession>A0AA37TVL5</accession>
<keyword evidence="2" id="KW-0560">Oxidoreductase</keyword>